<keyword evidence="2" id="KW-1185">Reference proteome</keyword>
<gene>
    <name evidence="1" type="ORF">BaRGS_00019712</name>
</gene>
<dbReference type="AlphaFoldDB" id="A0ABD0KQ21"/>
<name>A0ABD0KQ21_9CAEN</name>
<organism evidence="1 2">
    <name type="scientific">Batillaria attramentaria</name>
    <dbReference type="NCBI Taxonomy" id="370345"/>
    <lineage>
        <taxon>Eukaryota</taxon>
        <taxon>Metazoa</taxon>
        <taxon>Spiralia</taxon>
        <taxon>Lophotrochozoa</taxon>
        <taxon>Mollusca</taxon>
        <taxon>Gastropoda</taxon>
        <taxon>Caenogastropoda</taxon>
        <taxon>Sorbeoconcha</taxon>
        <taxon>Cerithioidea</taxon>
        <taxon>Batillariidae</taxon>
        <taxon>Batillaria</taxon>
    </lineage>
</organism>
<dbReference type="Proteomes" id="UP001519460">
    <property type="component" value="Unassembled WGS sequence"/>
</dbReference>
<sequence>MQSVFVIGLTGAGAGNRILQDMAGSQSPCPRGGKLHAADGAHFMGFLASWGSALHGVSRFKGFSASWGSALHGVHHFMGFSTSWGSSLHGVPLFKGFSTSWGSSLHAVHRFMGFSTSWGSSLHGVQHFMGRGFFSSVMESIASWGFLTPCGSHAMGFATELTLLHKRTLITDSARALFPPIVVLLRKLRLEYFENNLANLNNVWPLGLTHE</sequence>
<evidence type="ECO:0000313" key="2">
    <source>
        <dbReference type="Proteomes" id="UP001519460"/>
    </source>
</evidence>
<evidence type="ECO:0000313" key="1">
    <source>
        <dbReference type="EMBL" id="KAK7489051.1"/>
    </source>
</evidence>
<comment type="caution">
    <text evidence="1">The sequence shown here is derived from an EMBL/GenBank/DDBJ whole genome shotgun (WGS) entry which is preliminary data.</text>
</comment>
<reference evidence="1 2" key="1">
    <citation type="journal article" date="2023" name="Sci. Data">
        <title>Genome assembly of the Korean intertidal mud-creeper Batillaria attramentaria.</title>
        <authorList>
            <person name="Patra A.K."/>
            <person name="Ho P.T."/>
            <person name="Jun S."/>
            <person name="Lee S.J."/>
            <person name="Kim Y."/>
            <person name="Won Y.J."/>
        </authorList>
    </citation>
    <scope>NUCLEOTIDE SEQUENCE [LARGE SCALE GENOMIC DNA]</scope>
    <source>
        <strain evidence="1">Wonlab-2016</strain>
    </source>
</reference>
<accession>A0ABD0KQ21</accession>
<protein>
    <submittedName>
        <fullName evidence="1">Uncharacterized protein</fullName>
    </submittedName>
</protein>
<proteinExistence type="predicted"/>
<dbReference type="EMBL" id="JACVVK020000143">
    <property type="protein sequence ID" value="KAK7489051.1"/>
    <property type="molecule type" value="Genomic_DNA"/>
</dbReference>